<dbReference type="SUPFAM" id="SSF53187">
    <property type="entry name" value="Zn-dependent exopeptidases"/>
    <property type="match status" value="1"/>
</dbReference>
<feature type="domain" description="Peptidase M20 dimerisation" evidence="4">
    <location>
        <begin position="207"/>
        <end position="349"/>
    </location>
</feature>
<dbReference type="Gene3D" id="3.40.630.10">
    <property type="entry name" value="Zn peptidases"/>
    <property type="match status" value="1"/>
</dbReference>
<evidence type="ECO:0000256" key="1">
    <source>
        <dbReference type="ARBA" id="ARBA00022670"/>
    </source>
</evidence>
<dbReference type="InterPro" id="IPR011650">
    <property type="entry name" value="Peptidase_M20_dimer"/>
</dbReference>
<dbReference type="Pfam" id="PF07687">
    <property type="entry name" value="M20_dimer"/>
    <property type="match status" value="1"/>
</dbReference>
<dbReference type="EMBL" id="APMY01000133">
    <property type="protein sequence ID" value="EOM74297.1"/>
    <property type="molecule type" value="Genomic_DNA"/>
</dbReference>
<dbReference type="eggNOG" id="COG0624">
    <property type="taxonomic scope" value="Bacteria"/>
</dbReference>
<dbReference type="NCBIfam" id="NF005914">
    <property type="entry name" value="PRK07907.1"/>
    <property type="match status" value="1"/>
</dbReference>
<dbReference type="PANTHER" id="PTHR43270:SF12">
    <property type="entry name" value="SUCCINYL-DIAMINOPIMELATE DESUCCINYLASE"/>
    <property type="match status" value="1"/>
</dbReference>
<dbReference type="PATRIC" id="fig|1273125.3.peg.4215"/>
<comment type="caution">
    <text evidence="5">The sequence shown here is derived from an EMBL/GenBank/DDBJ whole genome shotgun (WGS) entry which is preliminary data.</text>
</comment>
<dbReference type="Pfam" id="PF01546">
    <property type="entry name" value="Peptidase_M20"/>
    <property type="match status" value="1"/>
</dbReference>
<evidence type="ECO:0000259" key="4">
    <source>
        <dbReference type="Pfam" id="PF07687"/>
    </source>
</evidence>
<evidence type="ECO:0000256" key="2">
    <source>
        <dbReference type="ARBA" id="ARBA00022723"/>
    </source>
</evidence>
<reference evidence="5 6" key="1">
    <citation type="journal article" date="2013" name="Genome Announc.">
        <title>Draft Genome Sequence of Rhodococcus rhodnii Strain LMG5362, a Symbiont of Rhodnius prolixus (Hemiptera, Reduviidae, Triatominae), the Principle Vector of Trypanosoma cruzi.</title>
        <authorList>
            <person name="Pachebat J.A."/>
            <person name="van Keulen G."/>
            <person name="Whitten M.M."/>
            <person name="Girdwood S."/>
            <person name="Del Sol R."/>
            <person name="Dyson P.J."/>
            <person name="Facey P.D."/>
        </authorList>
    </citation>
    <scope>NUCLEOTIDE SEQUENCE [LARGE SCALE GENOMIC DNA]</scope>
    <source>
        <strain evidence="5 6">LMG 5362</strain>
    </source>
</reference>
<dbReference type="GO" id="GO:0006508">
    <property type="term" value="P:proteolysis"/>
    <property type="evidence" value="ECO:0007669"/>
    <property type="project" value="UniProtKB-KW"/>
</dbReference>
<keyword evidence="3" id="KW-0378">Hydrolase</keyword>
<protein>
    <recommendedName>
        <fullName evidence="4">Peptidase M20 dimerisation domain-containing protein</fullName>
    </recommendedName>
</protein>
<dbReference type="RefSeq" id="WP_010840453.1">
    <property type="nucleotide sequence ID" value="NZ_APMY01000133.1"/>
</dbReference>
<dbReference type="Proteomes" id="UP000013525">
    <property type="component" value="Unassembled WGS sequence"/>
</dbReference>
<keyword evidence="2" id="KW-0479">Metal-binding</keyword>
<sequence>MIAMQDLRTAVHADMPRARDELATLVAMRSVADARQFPPEECERSAAWVRDSLHGIGFDDAETIETSDGSFAVVGSAPGPAGAPTVLLYCHHDVQPPGDESLWTTPPFELHERDGRWYGRGAADCKGNLVMHLLALRALRTTAGEQYPVNIRFAAEGSEEQGGAGLEDLVAERPELFAADMILIADTGNAAVGQPTTTASLRGIANLTVHVETLSGAVHSGMYGGPAPDALTALVAMLATLHDENGDTTIRGLDAHGTWPGVAYDPERFRADAGVLDDVDLVGSGSVADSVWARPAVTILGMDTPPLVGSAAAVQPRASARLNLRVPPGVDPRVAQDALASHLEAVTPWHARVRIERDEVGSPFRSRTDGPGYRTLVDALSRAYDAPVGTIGQGGSIPLCTVLAEQFPDAEIALFGVEEPQCLIHAANESVDPSEIENVAVAEALFLSEYGTGANTDD</sequence>
<evidence type="ECO:0000313" key="6">
    <source>
        <dbReference type="Proteomes" id="UP000013525"/>
    </source>
</evidence>
<accession>R7WH28</accession>
<name>R7WH28_9NOCA</name>
<dbReference type="InterPro" id="IPR051458">
    <property type="entry name" value="Cyt/Met_Dipeptidase"/>
</dbReference>
<dbReference type="Gene3D" id="3.30.70.360">
    <property type="match status" value="1"/>
</dbReference>
<gene>
    <name evidence="5" type="ORF">Rrhod_4441</name>
</gene>
<organism evidence="5 6">
    <name type="scientific">Rhodococcus rhodnii LMG 5362</name>
    <dbReference type="NCBI Taxonomy" id="1273125"/>
    <lineage>
        <taxon>Bacteria</taxon>
        <taxon>Bacillati</taxon>
        <taxon>Actinomycetota</taxon>
        <taxon>Actinomycetes</taxon>
        <taxon>Mycobacteriales</taxon>
        <taxon>Nocardiaceae</taxon>
        <taxon>Rhodococcus</taxon>
    </lineage>
</organism>
<keyword evidence="1" id="KW-0645">Protease</keyword>
<dbReference type="InterPro" id="IPR002933">
    <property type="entry name" value="Peptidase_M20"/>
</dbReference>
<evidence type="ECO:0000256" key="3">
    <source>
        <dbReference type="ARBA" id="ARBA00022801"/>
    </source>
</evidence>
<keyword evidence="6" id="KW-1185">Reference proteome</keyword>
<dbReference type="AlphaFoldDB" id="R7WH28"/>
<proteinExistence type="predicted"/>
<dbReference type="GO" id="GO:0008233">
    <property type="term" value="F:peptidase activity"/>
    <property type="evidence" value="ECO:0007669"/>
    <property type="project" value="UniProtKB-KW"/>
</dbReference>
<dbReference type="GO" id="GO:0046872">
    <property type="term" value="F:metal ion binding"/>
    <property type="evidence" value="ECO:0007669"/>
    <property type="project" value="UniProtKB-KW"/>
</dbReference>
<dbReference type="PANTHER" id="PTHR43270">
    <property type="entry name" value="BETA-ALA-HIS DIPEPTIDASE"/>
    <property type="match status" value="1"/>
</dbReference>
<evidence type="ECO:0000313" key="5">
    <source>
        <dbReference type="EMBL" id="EOM74297.1"/>
    </source>
</evidence>